<feature type="domain" description="Calmodulin binding protein C-terminal" evidence="11">
    <location>
        <begin position="322"/>
        <end position="381"/>
    </location>
</feature>
<keyword evidence="4" id="KW-0238">DNA-binding</keyword>
<evidence type="ECO:0000256" key="1">
    <source>
        <dbReference type="ARBA" id="ARBA00004123"/>
    </source>
</evidence>
<dbReference type="AlphaFoldDB" id="A0AAE1IUP0"/>
<feature type="region of interest" description="Disordered" evidence="8">
    <location>
        <begin position="1"/>
        <end position="24"/>
    </location>
</feature>
<evidence type="ECO:0000259" key="11">
    <source>
        <dbReference type="Pfam" id="PF20452"/>
    </source>
</evidence>
<evidence type="ECO:0000313" key="13">
    <source>
        <dbReference type="Proteomes" id="UP001293593"/>
    </source>
</evidence>
<dbReference type="PANTHER" id="PTHR31713">
    <property type="entry name" value="OS02G0177800 PROTEIN"/>
    <property type="match status" value="1"/>
</dbReference>
<dbReference type="Pfam" id="PF07887">
    <property type="entry name" value="Calmodulin_bind"/>
    <property type="match status" value="1"/>
</dbReference>
<evidence type="ECO:0000256" key="7">
    <source>
        <dbReference type="ARBA" id="ARBA00023242"/>
    </source>
</evidence>
<evidence type="ECO:0000259" key="10">
    <source>
        <dbReference type="Pfam" id="PF20451"/>
    </source>
</evidence>
<evidence type="ECO:0000256" key="8">
    <source>
        <dbReference type="SAM" id="MobiDB-lite"/>
    </source>
</evidence>
<dbReference type="EMBL" id="JAWXYG010000012">
    <property type="protein sequence ID" value="KAK4256558.1"/>
    <property type="molecule type" value="Genomic_DNA"/>
</dbReference>
<dbReference type="InterPro" id="IPR046829">
    <property type="entry name" value="Calmod_bind_C"/>
</dbReference>
<dbReference type="GO" id="GO:0005516">
    <property type="term" value="F:calmodulin binding"/>
    <property type="evidence" value="ECO:0007669"/>
    <property type="project" value="InterPro"/>
</dbReference>
<dbReference type="Pfam" id="PF20452">
    <property type="entry name" value="Calmod_bind_C"/>
    <property type="match status" value="1"/>
</dbReference>
<organism evidence="12 13">
    <name type="scientific">Acacia crassicarpa</name>
    <name type="common">northern wattle</name>
    <dbReference type="NCBI Taxonomy" id="499986"/>
    <lineage>
        <taxon>Eukaryota</taxon>
        <taxon>Viridiplantae</taxon>
        <taxon>Streptophyta</taxon>
        <taxon>Embryophyta</taxon>
        <taxon>Tracheophyta</taxon>
        <taxon>Spermatophyta</taxon>
        <taxon>Magnoliopsida</taxon>
        <taxon>eudicotyledons</taxon>
        <taxon>Gunneridae</taxon>
        <taxon>Pentapetalae</taxon>
        <taxon>rosids</taxon>
        <taxon>fabids</taxon>
        <taxon>Fabales</taxon>
        <taxon>Fabaceae</taxon>
        <taxon>Caesalpinioideae</taxon>
        <taxon>mimosoid clade</taxon>
        <taxon>Acacieae</taxon>
        <taxon>Acacia</taxon>
    </lineage>
</organism>
<keyword evidence="6" id="KW-0804">Transcription</keyword>
<keyword evidence="3" id="KW-0805">Transcription regulation</keyword>
<evidence type="ECO:0000256" key="3">
    <source>
        <dbReference type="ARBA" id="ARBA00023015"/>
    </source>
</evidence>
<dbReference type="InterPro" id="IPR012416">
    <property type="entry name" value="CBP60"/>
</dbReference>
<comment type="similarity">
    <text evidence="2">Belongs to the plant ACBP60 protein family.</text>
</comment>
<evidence type="ECO:0000313" key="12">
    <source>
        <dbReference type="EMBL" id="KAK4256558.1"/>
    </source>
</evidence>
<keyword evidence="7" id="KW-0539">Nucleus</keyword>
<accession>A0AAE1IUP0</accession>
<dbReference type="PANTHER" id="PTHR31713:SF42">
    <property type="entry name" value="PROTEIN SAR DEFICIENT 1"/>
    <property type="match status" value="1"/>
</dbReference>
<gene>
    <name evidence="12" type="ORF">QN277_006266</name>
</gene>
<comment type="caution">
    <text evidence="12">The sequence shown here is derived from an EMBL/GenBank/DDBJ whole genome shotgun (WGS) entry which is preliminary data.</text>
</comment>
<proteinExistence type="inferred from homology"/>
<evidence type="ECO:0000256" key="4">
    <source>
        <dbReference type="ARBA" id="ARBA00023125"/>
    </source>
</evidence>
<dbReference type="InterPro" id="IPR046830">
    <property type="entry name" value="Calmod_bind_M"/>
</dbReference>
<dbReference type="GO" id="GO:0003700">
    <property type="term" value="F:DNA-binding transcription factor activity"/>
    <property type="evidence" value="ECO:0007669"/>
    <property type="project" value="TreeGrafter"/>
</dbReference>
<evidence type="ECO:0000256" key="5">
    <source>
        <dbReference type="ARBA" id="ARBA00023159"/>
    </source>
</evidence>
<reference evidence="12" key="1">
    <citation type="submission" date="2023-10" db="EMBL/GenBank/DDBJ databases">
        <title>Chromosome-level genome of the transformable northern wattle, Acacia crassicarpa.</title>
        <authorList>
            <person name="Massaro I."/>
            <person name="Sinha N.R."/>
            <person name="Poethig S."/>
            <person name="Leichty A.R."/>
        </authorList>
    </citation>
    <scope>NUCLEOTIDE SEQUENCE</scope>
    <source>
        <strain evidence="12">Acra3RX</strain>
        <tissue evidence="12">Leaf</tissue>
    </source>
</reference>
<comment type="subcellular location">
    <subcellularLocation>
        <location evidence="1">Nucleus</location>
    </subcellularLocation>
</comment>
<sequence>MATKRFFEGNSDDQNPDEPPHQRFRPTLSSVIGEVVMVRNLQNLLSGLEPLLRRVVSEEVEGVMRHMYPRSMMTRSASLRIQAAEEAPNLQLSFKERLSIPIFTASRIQDVNGNPLQVILVDKSGDRSVPTSVPYPLKLELVVLDGDFPPADKQEWTTHEFNSHLVKERAGKRPLIAGSELNISMRNGIACLGGDIEFTDNSSWIRSRKFRVAVRVAPGTHQGPRVLEGFTESFVVKDHRGELYKKHHPPMLEDDVWRLEKIGKDGAFHRKLSSNGINNVQQFLKLSVVDPARLKEILGIGMSEKMWEVTLKHARSCKMENKLYIYRPGPNCAVFLNPICQVVRAHINGHILYGTDLKNINKSYLEKLVREAYARWDTLEKAAPEDFLNDDASLLTQGETVESHHQAPVGSYGGSSEWSTLNHNSTYAAVQENGFPFSFSESQPDVDNMTPSGSIIQAINITHVSAAADAFDLGLRRPRDGGFKKVMLFCDSADQRTTNSTRTGI</sequence>
<dbReference type="GO" id="GO:0005634">
    <property type="term" value="C:nucleus"/>
    <property type="evidence" value="ECO:0007669"/>
    <property type="project" value="UniProtKB-SubCell"/>
</dbReference>
<feature type="domain" description="Calmodulin binding protein central" evidence="10">
    <location>
        <begin position="251"/>
        <end position="317"/>
    </location>
</feature>
<dbReference type="GO" id="GO:0043565">
    <property type="term" value="F:sequence-specific DNA binding"/>
    <property type="evidence" value="ECO:0007669"/>
    <property type="project" value="TreeGrafter"/>
</dbReference>
<dbReference type="GO" id="GO:0080142">
    <property type="term" value="P:regulation of salicylic acid biosynthetic process"/>
    <property type="evidence" value="ECO:0007669"/>
    <property type="project" value="TreeGrafter"/>
</dbReference>
<keyword evidence="13" id="KW-1185">Reference proteome</keyword>
<evidence type="ECO:0008006" key="14">
    <source>
        <dbReference type="Google" id="ProtNLM"/>
    </source>
</evidence>
<feature type="domain" description="Calmodulin binding protein-like N-terminal" evidence="9">
    <location>
        <begin position="90"/>
        <end position="239"/>
    </location>
</feature>
<keyword evidence="5" id="KW-0010">Activator</keyword>
<dbReference type="InterPro" id="IPR046831">
    <property type="entry name" value="Calmodulin_bind_N"/>
</dbReference>
<protein>
    <recommendedName>
        <fullName evidence="14">Protein SAR DEFICIENT 1</fullName>
    </recommendedName>
</protein>
<dbReference type="Proteomes" id="UP001293593">
    <property type="component" value="Unassembled WGS sequence"/>
</dbReference>
<evidence type="ECO:0000256" key="2">
    <source>
        <dbReference type="ARBA" id="ARBA00007214"/>
    </source>
</evidence>
<evidence type="ECO:0000259" key="9">
    <source>
        <dbReference type="Pfam" id="PF07887"/>
    </source>
</evidence>
<dbReference type="Pfam" id="PF20451">
    <property type="entry name" value="Calmod_bind_M"/>
    <property type="match status" value="1"/>
</dbReference>
<name>A0AAE1IUP0_9FABA</name>
<evidence type="ECO:0000256" key="6">
    <source>
        <dbReference type="ARBA" id="ARBA00023163"/>
    </source>
</evidence>